<feature type="compositionally biased region" description="Gly residues" evidence="1">
    <location>
        <begin position="87"/>
        <end position="101"/>
    </location>
</feature>
<dbReference type="EMBL" id="JAKEKT020000015">
    <property type="protein sequence ID" value="KAL1646525.1"/>
    <property type="molecule type" value="Genomic_DNA"/>
</dbReference>
<sequence>MRTVQLHYVFYETYDVTWGARWAFALTHIEACLGAICASVPALKNSLQRLLRVVADLCPLGSSGGGSGSGPGSTQSLQVWHRSAAGGRRGGGGEGGGGGGSKAARRMSKGPFVVFGASEQELVVSRNADDVLRECAAAAAAAAAPRFWTVAGHGEEGLGVELDGYRNGLAAAYGEGWVKK</sequence>
<keyword evidence="3" id="KW-1185">Reference proteome</keyword>
<evidence type="ECO:0000256" key="1">
    <source>
        <dbReference type="SAM" id="MobiDB-lite"/>
    </source>
</evidence>
<evidence type="ECO:0000313" key="3">
    <source>
        <dbReference type="Proteomes" id="UP001521184"/>
    </source>
</evidence>
<comment type="caution">
    <text evidence="2">The sequence shown here is derived from an EMBL/GenBank/DDBJ whole genome shotgun (WGS) entry which is preliminary data.</text>
</comment>
<dbReference type="Proteomes" id="UP001521184">
    <property type="component" value="Unassembled WGS sequence"/>
</dbReference>
<gene>
    <name evidence="2" type="ORF">SLS58_003111</name>
</gene>
<proteinExistence type="predicted"/>
<evidence type="ECO:0008006" key="4">
    <source>
        <dbReference type="Google" id="ProtNLM"/>
    </source>
</evidence>
<evidence type="ECO:0000313" key="2">
    <source>
        <dbReference type="EMBL" id="KAL1646525.1"/>
    </source>
</evidence>
<reference evidence="2 3" key="1">
    <citation type="journal article" date="2023" name="Plant Dis.">
        <title>First Report of Diplodia intermedia Causing Canker and Dieback Diseases on Apple Trees in Canada.</title>
        <authorList>
            <person name="Ellouze W."/>
            <person name="Ilyukhin E."/>
            <person name="Sulman M."/>
            <person name="Ali S."/>
        </authorList>
    </citation>
    <scope>NUCLEOTIDE SEQUENCE [LARGE SCALE GENOMIC DNA]</scope>
    <source>
        <strain evidence="2 3">M45-28</strain>
    </source>
</reference>
<organism evidence="2 3">
    <name type="scientific">Diplodia intermedia</name>
    <dbReference type="NCBI Taxonomy" id="856260"/>
    <lineage>
        <taxon>Eukaryota</taxon>
        <taxon>Fungi</taxon>
        <taxon>Dikarya</taxon>
        <taxon>Ascomycota</taxon>
        <taxon>Pezizomycotina</taxon>
        <taxon>Dothideomycetes</taxon>
        <taxon>Dothideomycetes incertae sedis</taxon>
        <taxon>Botryosphaeriales</taxon>
        <taxon>Botryosphaeriaceae</taxon>
        <taxon>Diplodia</taxon>
    </lineage>
</organism>
<name>A0ABR3TXR3_9PEZI</name>
<protein>
    <recommendedName>
        <fullName evidence="4">CCZ1/INTU/HSP4 first Longin domain-containing protein</fullName>
    </recommendedName>
</protein>
<accession>A0ABR3TXR3</accession>
<feature type="region of interest" description="Disordered" evidence="1">
    <location>
        <begin position="83"/>
        <end position="104"/>
    </location>
</feature>